<accession>A0A2I6S9K0</accession>
<keyword evidence="1" id="KW-0472">Membrane</keyword>
<dbReference type="Pfam" id="PF11146">
    <property type="entry name" value="DUF2905"/>
    <property type="match status" value="1"/>
</dbReference>
<gene>
    <name evidence="2" type="ORF">C0099_13870</name>
</gene>
<dbReference type="AlphaFoldDB" id="A0A2I6S9K0"/>
<proteinExistence type="predicted"/>
<dbReference type="InterPro" id="IPR021320">
    <property type="entry name" value="DUF2905"/>
</dbReference>
<dbReference type="Proteomes" id="UP000242205">
    <property type="component" value="Chromosome"/>
</dbReference>
<dbReference type="OrthoDB" id="9811610at2"/>
<dbReference type="RefSeq" id="WP_102247970.1">
    <property type="nucleotide sequence ID" value="NZ_CP025682.1"/>
</dbReference>
<organism evidence="2 3">
    <name type="scientific">Pseudazoarcus pumilus</name>
    <dbReference type="NCBI Taxonomy" id="2067960"/>
    <lineage>
        <taxon>Bacteria</taxon>
        <taxon>Pseudomonadati</taxon>
        <taxon>Pseudomonadota</taxon>
        <taxon>Betaproteobacteria</taxon>
        <taxon>Rhodocyclales</taxon>
        <taxon>Zoogloeaceae</taxon>
        <taxon>Pseudazoarcus</taxon>
    </lineage>
</organism>
<keyword evidence="1" id="KW-1133">Transmembrane helix</keyword>
<dbReference type="EMBL" id="CP025682">
    <property type="protein sequence ID" value="AUN95925.1"/>
    <property type="molecule type" value="Genomic_DNA"/>
</dbReference>
<name>A0A2I6S9K0_9RHOO</name>
<sequence>MLKWLIVILVIVFVTGMFRATLSRHLRLGRLPGDVHFNFRGRAYHFPFTSTLLLSAVAMLLLWSI</sequence>
<evidence type="ECO:0000313" key="2">
    <source>
        <dbReference type="EMBL" id="AUN95925.1"/>
    </source>
</evidence>
<reference evidence="2 3" key="1">
    <citation type="submission" date="2018-01" db="EMBL/GenBank/DDBJ databases">
        <authorList>
            <person name="Fu G.-Y."/>
        </authorList>
    </citation>
    <scope>NUCLEOTIDE SEQUENCE [LARGE SCALE GENOMIC DNA]</scope>
    <source>
        <strain evidence="2 3">SY39</strain>
    </source>
</reference>
<feature type="transmembrane region" description="Helical" evidence="1">
    <location>
        <begin position="43"/>
        <end position="63"/>
    </location>
</feature>
<keyword evidence="1" id="KW-0812">Transmembrane</keyword>
<keyword evidence="3" id="KW-1185">Reference proteome</keyword>
<protein>
    <submittedName>
        <fullName evidence="2">DUF2905 domain-containing protein</fullName>
    </submittedName>
</protein>
<evidence type="ECO:0000256" key="1">
    <source>
        <dbReference type="SAM" id="Phobius"/>
    </source>
</evidence>
<dbReference type="KEGG" id="atw:C0099_13870"/>
<evidence type="ECO:0000313" key="3">
    <source>
        <dbReference type="Proteomes" id="UP000242205"/>
    </source>
</evidence>